<gene>
    <name evidence="3" type="ORF">HQM25_13080</name>
</gene>
<dbReference type="SUPFAM" id="SSF53756">
    <property type="entry name" value="UDP-Glycosyltransferase/glycogen phosphorylase"/>
    <property type="match status" value="1"/>
</dbReference>
<feature type="domain" description="Glycosyl transferase family 1" evidence="2">
    <location>
        <begin position="285"/>
        <end position="433"/>
    </location>
</feature>
<reference evidence="3 4" key="1">
    <citation type="submission" date="2020-05" db="EMBL/GenBank/DDBJ databases">
        <title>Strain PA2F3 complete genome.</title>
        <authorList>
            <person name="Kim Y.-S."/>
            <person name="Kim S.-J."/>
            <person name="Jung H.-k."/>
            <person name="Kim S.-E."/>
            <person name="Kim K.-H."/>
        </authorList>
    </citation>
    <scope>NUCLEOTIDE SEQUENCE [LARGE SCALE GENOMIC DNA]</scope>
    <source>
        <strain evidence="3 4">PA2F3</strain>
    </source>
</reference>
<evidence type="ECO:0000256" key="1">
    <source>
        <dbReference type="ARBA" id="ARBA00022679"/>
    </source>
</evidence>
<dbReference type="Proteomes" id="UP000502498">
    <property type="component" value="Chromosome"/>
</dbReference>
<organism evidence="3 4">
    <name type="scientific">Microbacterium hominis</name>
    <dbReference type="NCBI Taxonomy" id="162426"/>
    <lineage>
        <taxon>Bacteria</taxon>
        <taxon>Bacillati</taxon>
        <taxon>Actinomycetota</taxon>
        <taxon>Actinomycetes</taxon>
        <taxon>Micrococcales</taxon>
        <taxon>Microbacteriaceae</taxon>
        <taxon>Microbacterium</taxon>
    </lineage>
</organism>
<dbReference type="PANTHER" id="PTHR12526:SF630">
    <property type="entry name" value="GLYCOSYLTRANSFERASE"/>
    <property type="match status" value="1"/>
</dbReference>
<name>A0A7D4TJ96_9MICO</name>
<dbReference type="PANTHER" id="PTHR12526">
    <property type="entry name" value="GLYCOSYLTRANSFERASE"/>
    <property type="match status" value="1"/>
</dbReference>
<dbReference type="GO" id="GO:0016757">
    <property type="term" value="F:glycosyltransferase activity"/>
    <property type="evidence" value="ECO:0007669"/>
    <property type="project" value="InterPro"/>
</dbReference>
<dbReference type="AlphaFoldDB" id="A0A7D4TJ96"/>
<evidence type="ECO:0000313" key="4">
    <source>
        <dbReference type="Proteomes" id="UP000502498"/>
    </source>
</evidence>
<sequence length="464" mass="48560">MASFPDAEYVILSSRLIPDLDGGYTLATLARARQMAAAGVGGGRGPLLLTVDPGTPHDHARHRAAFDGRALITAPAMMRNLFDEAGGAAGGAAEWLRAASHPGEPDPALEYRQIVDAAGRPTVSLPVIAGDPDWHISDAPVVVHDAGGGVAGVIDGFGALYRAWLSHVVEGLRAGDPARAVVVVCESRQLGELLAGWDDPNLRLLHAIHTIHLEPPYTPDADLNTLWARWFTLAERFDAVLWPTSAQRADVAARFGDSDVHVVVPHGVEAAAAVPGGAERVAGRVVMLNRLAPGKRVDHAIRAFAAVVARVPDAALDVYGEGAERERLQALIQELGLCAHVALRGSTDAPGRALREASAYLSTSAYEGQGLAIVEALADACPVVAYAAPYGPRELLAHGGGLLVPDGDVEALADALVRVLTEPELHARLAREAVEAARAVDPAHAMAALAAASRDVLARPSRRA</sequence>
<dbReference type="EMBL" id="CP054038">
    <property type="protein sequence ID" value="QKJ21241.1"/>
    <property type="molecule type" value="Genomic_DNA"/>
</dbReference>
<dbReference type="InterPro" id="IPR001296">
    <property type="entry name" value="Glyco_trans_1"/>
</dbReference>
<dbReference type="Gene3D" id="3.40.50.2000">
    <property type="entry name" value="Glycogen Phosphorylase B"/>
    <property type="match status" value="2"/>
</dbReference>
<protein>
    <submittedName>
        <fullName evidence="3">Glycosyltransferase</fullName>
    </submittedName>
</protein>
<evidence type="ECO:0000313" key="3">
    <source>
        <dbReference type="EMBL" id="QKJ21241.1"/>
    </source>
</evidence>
<keyword evidence="1 3" id="KW-0808">Transferase</keyword>
<dbReference type="Pfam" id="PF00534">
    <property type="entry name" value="Glycos_transf_1"/>
    <property type="match status" value="1"/>
</dbReference>
<accession>A0A7D4TJ96</accession>
<proteinExistence type="predicted"/>
<evidence type="ECO:0000259" key="2">
    <source>
        <dbReference type="Pfam" id="PF00534"/>
    </source>
</evidence>